<sequence>MSKETSERGERKREAIRVIIYKIMCECVDQKKTPEESVIIVNKHIGVIRSKTPPQENHLLQSVLNEIKSDNLAFCNRMMIKEKERHASNHNHDCRSREPGEPGSHNQALSETVSEDIKA</sequence>
<evidence type="ECO:0000256" key="1">
    <source>
        <dbReference type="SAM" id="MobiDB-lite"/>
    </source>
</evidence>
<evidence type="ECO:0000313" key="2">
    <source>
        <dbReference type="EMBL" id="QJA69088.1"/>
    </source>
</evidence>
<name>A0A6M3JIE6_9ZZZZ</name>
<dbReference type="AlphaFoldDB" id="A0A6M3JIE6"/>
<feature type="compositionally biased region" description="Basic and acidic residues" evidence="1">
    <location>
        <begin position="83"/>
        <end position="100"/>
    </location>
</feature>
<protein>
    <submittedName>
        <fullName evidence="2">Uncharacterized protein</fullName>
    </submittedName>
</protein>
<organism evidence="2">
    <name type="scientific">viral metagenome</name>
    <dbReference type="NCBI Taxonomy" id="1070528"/>
    <lineage>
        <taxon>unclassified sequences</taxon>
        <taxon>metagenomes</taxon>
        <taxon>organismal metagenomes</taxon>
    </lineage>
</organism>
<dbReference type="EMBL" id="MT141676">
    <property type="protein sequence ID" value="QJA69088.1"/>
    <property type="molecule type" value="Genomic_DNA"/>
</dbReference>
<reference evidence="2" key="1">
    <citation type="submission" date="2020-03" db="EMBL/GenBank/DDBJ databases">
        <title>The deep terrestrial virosphere.</title>
        <authorList>
            <person name="Holmfeldt K."/>
            <person name="Nilsson E."/>
            <person name="Simone D."/>
            <person name="Lopez-Fernandez M."/>
            <person name="Wu X."/>
            <person name="de Brujin I."/>
            <person name="Lundin D."/>
            <person name="Andersson A."/>
            <person name="Bertilsson S."/>
            <person name="Dopson M."/>
        </authorList>
    </citation>
    <scope>NUCLEOTIDE SEQUENCE</scope>
    <source>
        <strain evidence="2">MM415A05076</strain>
    </source>
</reference>
<proteinExistence type="predicted"/>
<feature type="region of interest" description="Disordered" evidence="1">
    <location>
        <begin position="83"/>
        <end position="119"/>
    </location>
</feature>
<gene>
    <name evidence="2" type="ORF">MM415A05076_0008</name>
</gene>
<accession>A0A6M3JIE6</accession>